<reference evidence="5" key="2">
    <citation type="submission" date="2025-09" db="UniProtKB">
        <authorList>
            <consortium name="Ensembl"/>
        </authorList>
    </citation>
    <scope>IDENTIFICATION</scope>
</reference>
<evidence type="ECO:0000259" key="4">
    <source>
        <dbReference type="PROSITE" id="PS50011"/>
    </source>
</evidence>
<dbReference type="InterPro" id="IPR000719">
    <property type="entry name" value="Prot_kinase_dom"/>
</dbReference>
<dbReference type="PROSITE" id="PS50011">
    <property type="entry name" value="PROTEIN_KINASE_DOM"/>
    <property type="match status" value="1"/>
</dbReference>
<dbReference type="Gene3D" id="1.10.510.10">
    <property type="entry name" value="Transferase(Phosphotransferase) domain 1"/>
    <property type="match status" value="1"/>
</dbReference>
<name>A0A3Q3MLP0_9TELE</name>
<keyword evidence="1" id="KW-0547">Nucleotide-binding</keyword>
<dbReference type="PANTHER" id="PTHR24416:SF631">
    <property type="entry name" value="SERINE_THREONINE_TYROSINE KINASE 1"/>
    <property type="match status" value="1"/>
</dbReference>
<protein>
    <submittedName>
        <fullName evidence="5">Serine/threonine/tyrosine kinase 1a</fullName>
    </submittedName>
</protein>
<evidence type="ECO:0000256" key="2">
    <source>
        <dbReference type="ARBA" id="ARBA00022840"/>
    </source>
</evidence>
<evidence type="ECO:0000256" key="3">
    <source>
        <dbReference type="SAM" id="Phobius"/>
    </source>
</evidence>
<dbReference type="STRING" id="205130.ENSMAMP00000028493"/>
<sequence length="423" mass="47755">SMSSNNSAENLCAPNDNLCIIKKHDLAVIIVPTLLLVATVITLVALFSLKYCHERKGTRVKHKHSRVRPSYRPYRQGIDAPPGINPLEHEELPMSVQVQQNAKTTQSAVPQRSTERNHDAFSQVTALPPSIFRRFNHSVSLYRARMNNKDVILRVLKERADDNEKEQFLGFASFMSGLGPHPFLPALLGVVSVQSPLTIVGEELRHRDLLQFLWRCRQDNSNSSSCDMTEKRLFTMATQVASALDYLHSQRCIHGNLGARNVLVGEDLTAKLWGLGPAYRRKTSSVRGVEDMELKKWQAPEVLVRREISQSRYHMYYNITLPSMYAGDPPFAQIMANELLQYLQRGKHLKRPATCSNTGFSIIKSCCHWNPQQRLSVAELITKLQAGEKSANGRTVLRVSEPIDIEKYMREAGYGEGSNFAVL</sequence>
<dbReference type="AlphaFoldDB" id="A0A3Q3MLP0"/>
<keyword evidence="3" id="KW-0812">Transmembrane</keyword>
<dbReference type="InParanoid" id="A0A3Q3MLP0"/>
<dbReference type="GO" id="GO:0007169">
    <property type="term" value="P:cell surface receptor protein tyrosine kinase signaling pathway"/>
    <property type="evidence" value="ECO:0007669"/>
    <property type="project" value="TreeGrafter"/>
</dbReference>
<feature type="transmembrane region" description="Helical" evidence="3">
    <location>
        <begin position="26"/>
        <end position="49"/>
    </location>
</feature>
<dbReference type="GO" id="GO:0004714">
    <property type="term" value="F:transmembrane receptor protein tyrosine kinase activity"/>
    <property type="evidence" value="ECO:0007669"/>
    <property type="project" value="TreeGrafter"/>
</dbReference>
<evidence type="ECO:0000313" key="6">
    <source>
        <dbReference type="Proteomes" id="UP000261640"/>
    </source>
</evidence>
<dbReference type="Pfam" id="PF07714">
    <property type="entry name" value="PK_Tyr_Ser-Thr"/>
    <property type="match status" value="1"/>
</dbReference>
<dbReference type="Ensembl" id="ENSMAMT00000029234.2">
    <property type="protein sequence ID" value="ENSMAMP00000028493.2"/>
    <property type="gene ID" value="ENSMAMG00000019183.2"/>
</dbReference>
<dbReference type="InterPro" id="IPR011009">
    <property type="entry name" value="Kinase-like_dom_sf"/>
</dbReference>
<reference evidence="5" key="1">
    <citation type="submission" date="2025-08" db="UniProtKB">
        <authorList>
            <consortium name="Ensembl"/>
        </authorList>
    </citation>
    <scope>IDENTIFICATION</scope>
</reference>
<keyword evidence="6" id="KW-1185">Reference proteome</keyword>
<dbReference type="GO" id="GO:0043235">
    <property type="term" value="C:receptor complex"/>
    <property type="evidence" value="ECO:0007669"/>
    <property type="project" value="TreeGrafter"/>
</dbReference>
<accession>A0A3Q3MLP0</accession>
<keyword evidence="2" id="KW-0067">ATP-binding</keyword>
<dbReference type="GeneTree" id="ENSGT00940000167696"/>
<dbReference type="GO" id="GO:0005886">
    <property type="term" value="C:plasma membrane"/>
    <property type="evidence" value="ECO:0007669"/>
    <property type="project" value="TreeGrafter"/>
</dbReference>
<evidence type="ECO:0000256" key="1">
    <source>
        <dbReference type="ARBA" id="ARBA00022741"/>
    </source>
</evidence>
<proteinExistence type="predicted"/>
<keyword evidence="3" id="KW-0472">Membrane</keyword>
<dbReference type="GO" id="GO:0005524">
    <property type="term" value="F:ATP binding"/>
    <property type="evidence" value="ECO:0007669"/>
    <property type="project" value="UniProtKB-KW"/>
</dbReference>
<dbReference type="FunCoup" id="A0A3Q3MLP0">
    <property type="interactions" value="304"/>
</dbReference>
<feature type="domain" description="Protein kinase" evidence="4">
    <location>
        <begin position="121"/>
        <end position="397"/>
    </location>
</feature>
<dbReference type="Gene3D" id="3.30.200.20">
    <property type="entry name" value="Phosphorylase Kinase, domain 1"/>
    <property type="match status" value="1"/>
</dbReference>
<dbReference type="SUPFAM" id="SSF56112">
    <property type="entry name" value="Protein kinase-like (PK-like)"/>
    <property type="match status" value="1"/>
</dbReference>
<dbReference type="InterPro" id="IPR050122">
    <property type="entry name" value="RTK"/>
</dbReference>
<evidence type="ECO:0000313" key="5">
    <source>
        <dbReference type="Ensembl" id="ENSMAMP00000028493.2"/>
    </source>
</evidence>
<dbReference type="PANTHER" id="PTHR24416">
    <property type="entry name" value="TYROSINE-PROTEIN KINASE RECEPTOR"/>
    <property type="match status" value="1"/>
</dbReference>
<keyword evidence="3" id="KW-1133">Transmembrane helix</keyword>
<dbReference type="Proteomes" id="UP000261640">
    <property type="component" value="Unplaced"/>
</dbReference>
<organism evidence="5 6">
    <name type="scientific">Mastacembelus armatus</name>
    <name type="common">zig-zag eel</name>
    <dbReference type="NCBI Taxonomy" id="205130"/>
    <lineage>
        <taxon>Eukaryota</taxon>
        <taxon>Metazoa</taxon>
        <taxon>Chordata</taxon>
        <taxon>Craniata</taxon>
        <taxon>Vertebrata</taxon>
        <taxon>Euteleostomi</taxon>
        <taxon>Actinopterygii</taxon>
        <taxon>Neopterygii</taxon>
        <taxon>Teleostei</taxon>
        <taxon>Neoteleostei</taxon>
        <taxon>Acanthomorphata</taxon>
        <taxon>Anabantaria</taxon>
        <taxon>Synbranchiformes</taxon>
        <taxon>Mastacembelidae</taxon>
        <taxon>Mastacembelus</taxon>
    </lineage>
</organism>
<dbReference type="InterPro" id="IPR001245">
    <property type="entry name" value="Ser-Thr/Tyr_kinase_cat_dom"/>
</dbReference>